<reference evidence="2" key="2">
    <citation type="submission" date="2003-01" db="EMBL/GenBank/DDBJ databases">
        <title>Oryza sativa nipponbare(GA3) genomic DNA, chromosome 8, BAC clone:B1127C04.</title>
        <authorList>
            <person name="Sasaki T."/>
            <person name="Matsumoto T."/>
            <person name="Katayose Y."/>
        </authorList>
    </citation>
    <scope>NUCLEOTIDE SEQUENCE</scope>
</reference>
<reference evidence="1" key="1">
    <citation type="submission" date="2002-12" db="EMBL/GenBank/DDBJ databases">
        <title>Oryza sativa nipponbare(GA3) genomic DNA, chromosome 8, BAC clone:OSJNBa0023I13.</title>
        <authorList>
            <person name="Sasaki T."/>
            <person name="Matsumoto T."/>
            <person name="Katayose Y."/>
        </authorList>
    </citation>
    <scope>NUCLEOTIDE SEQUENCE</scope>
</reference>
<sequence length="84" mass="8984">MGEPKVVEATDDKDCEVVARPQVGYGSGTWATRQRWQRWASDGSGGNTTSVTSWLWVGDGSCTRATGWRQQQEAGHGTARVGGG</sequence>
<protein>
    <submittedName>
        <fullName evidence="2">Uncharacterized protein</fullName>
    </submittedName>
</protein>
<name>Q6YTA4_ORYSJ</name>
<reference evidence="3" key="4">
    <citation type="journal article" date="2008" name="Nucleic Acids Res.">
        <title>The rice annotation project database (RAP-DB): 2008 update.</title>
        <authorList>
            <consortium name="The rice annotation project (RAP)"/>
        </authorList>
    </citation>
    <scope>GENOME REANNOTATION</scope>
    <source>
        <strain evidence="3">cv. Nipponbare</strain>
    </source>
</reference>
<dbReference type="EMBL" id="AP006158">
    <property type="protein sequence ID" value="BAC99953.1"/>
    <property type="molecule type" value="Genomic_DNA"/>
</dbReference>
<evidence type="ECO:0000313" key="1">
    <source>
        <dbReference type="EMBL" id="BAC99921.1"/>
    </source>
</evidence>
<dbReference type="AlphaFoldDB" id="Q6YTA4"/>
<reference evidence="3" key="3">
    <citation type="journal article" date="2005" name="Nature">
        <title>The map-based sequence of the rice genome.</title>
        <authorList>
            <consortium name="International rice genome sequencing project (IRGSP)"/>
            <person name="Matsumoto T."/>
            <person name="Wu J."/>
            <person name="Kanamori H."/>
            <person name="Katayose Y."/>
            <person name="Fujisawa M."/>
            <person name="Namiki N."/>
            <person name="Mizuno H."/>
            <person name="Yamamoto K."/>
            <person name="Antonio B.A."/>
            <person name="Baba T."/>
            <person name="Sakata K."/>
            <person name="Nagamura Y."/>
            <person name="Aoki H."/>
            <person name="Arikawa K."/>
            <person name="Arita K."/>
            <person name="Bito T."/>
            <person name="Chiden Y."/>
            <person name="Fujitsuka N."/>
            <person name="Fukunaka R."/>
            <person name="Hamada M."/>
            <person name="Harada C."/>
            <person name="Hayashi A."/>
            <person name="Hijishita S."/>
            <person name="Honda M."/>
            <person name="Hosokawa S."/>
            <person name="Ichikawa Y."/>
            <person name="Idonuma A."/>
            <person name="Iijima M."/>
            <person name="Ikeda M."/>
            <person name="Ikeno M."/>
            <person name="Ito K."/>
            <person name="Ito S."/>
            <person name="Ito T."/>
            <person name="Ito Y."/>
            <person name="Ito Y."/>
            <person name="Iwabuchi A."/>
            <person name="Kamiya K."/>
            <person name="Karasawa W."/>
            <person name="Kurita K."/>
            <person name="Katagiri S."/>
            <person name="Kikuta A."/>
            <person name="Kobayashi H."/>
            <person name="Kobayashi N."/>
            <person name="Machita K."/>
            <person name="Maehara T."/>
            <person name="Masukawa M."/>
            <person name="Mizubayashi T."/>
            <person name="Mukai Y."/>
            <person name="Nagasaki H."/>
            <person name="Nagata Y."/>
            <person name="Naito S."/>
            <person name="Nakashima M."/>
            <person name="Nakama Y."/>
            <person name="Nakamichi Y."/>
            <person name="Nakamura M."/>
            <person name="Meguro A."/>
            <person name="Negishi M."/>
            <person name="Ohta I."/>
            <person name="Ohta T."/>
            <person name="Okamoto M."/>
            <person name="Ono N."/>
            <person name="Saji S."/>
            <person name="Sakaguchi M."/>
            <person name="Sakai K."/>
            <person name="Shibata M."/>
            <person name="Shimokawa T."/>
            <person name="Song J."/>
            <person name="Takazaki Y."/>
            <person name="Terasawa K."/>
            <person name="Tsugane M."/>
            <person name="Tsuji K."/>
            <person name="Ueda S."/>
            <person name="Waki K."/>
            <person name="Yamagata H."/>
            <person name="Yamamoto M."/>
            <person name="Yamamoto S."/>
            <person name="Yamane H."/>
            <person name="Yoshiki S."/>
            <person name="Yoshihara R."/>
            <person name="Yukawa K."/>
            <person name="Zhong H."/>
            <person name="Yano M."/>
            <person name="Yuan Q."/>
            <person name="Ouyang S."/>
            <person name="Liu J."/>
            <person name="Jones K.M."/>
            <person name="Gansberger K."/>
            <person name="Moffat K."/>
            <person name="Hill J."/>
            <person name="Bera J."/>
            <person name="Fadrosh D."/>
            <person name="Jin S."/>
            <person name="Johri S."/>
            <person name="Kim M."/>
            <person name="Overton L."/>
            <person name="Reardon M."/>
            <person name="Tsitrin T."/>
            <person name="Vuong H."/>
            <person name="Weaver B."/>
            <person name="Ciecko A."/>
            <person name="Tallon L."/>
            <person name="Jackson J."/>
            <person name="Pai G."/>
            <person name="Aken S.V."/>
            <person name="Utterback T."/>
            <person name="Reidmuller S."/>
            <person name="Feldblyum T."/>
            <person name="Hsiao J."/>
            <person name="Zismann V."/>
            <person name="Iobst S."/>
            <person name="de Vazeille A.R."/>
            <person name="Buell C.R."/>
            <person name="Ying K."/>
            <person name="Li Y."/>
            <person name="Lu T."/>
            <person name="Huang Y."/>
            <person name="Zhao Q."/>
            <person name="Feng Q."/>
            <person name="Zhang L."/>
            <person name="Zhu J."/>
            <person name="Weng Q."/>
            <person name="Mu J."/>
            <person name="Lu Y."/>
            <person name="Fan D."/>
            <person name="Liu Y."/>
            <person name="Guan J."/>
            <person name="Zhang Y."/>
            <person name="Yu S."/>
            <person name="Liu X."/>
            <person name="Zhang Y."/>
            <person name="Hong G."/>
            <person name="Han B."/>
            <person name="Choisne N."/>
            <person name="Demange N."/>
            <person name="Orjeda G."/>
            <person name="Samain S."/>
            <person name="Cattolico L."/>
            <person name="Pelletier E."/>
            <person name="Couloux A."/>
            <person name="Segurens B."/>
            <person name="Wincker P."/>
            <person name="D'Hont A."/>
            <person name="Scarpelli C."/>
            <person name="Weissenbach J."/>
            <person name="Salanoubat M."/>
            <person name="Quetier F."/>
            <person name="Yu Y."/>
            <person name="Kim H.R."/>
            <person name="Rambo T."/>
            <person name="Currie J."/>
            <person name="Collura K."/>
            <person name="Luo M."/>
            <person name="Yang T."/>
            <person name="Ammiraju J.S.S."/>
            <person name="Engler F."/>
            <person name="Soderlund C."/>
            <person name="Wing R.A."/>
            <person name="Palmer L.E."/>
            <person name="de la Bastide M."/>
            <person name="Spiegel L."/>
            <person name="Nascimento L."/>
            <person name="Zutavern T."/>
            <person name="O'Shaughnessy A."/>
            <person name="Dike S."/>
            <person name="Dedhia N."/>
            <person name="Preston R."/>
            <person name="Balija V."/>
            <person name="McCombie W.R."/>
            <person name="Chow T."/>
            <person name="Chen H."/>
            <person name="Chung M."/>
            <person name="Chen C."/>
            <person name="Shaw J."/>
            <person name="Wu H."/>
            <person name="Hsiao K."/>
            <person name="Chao Y."/>
            <person name="Chu M."/>
            <person name="Cheng C."/>
            <person name="Hour A."/>
            <person name="Lee P."/>
            <person name="Lin S."/>
            <person name="Lin Y."/>
            <person name="Liou J."/>
            <person name="Liu S."/>
            <person name="Hsing Y."/>
            <person name="Raghuvanshi S."/>
            <person name="Mohanty A."/>
            <person name="Bharti A.K."/>
            <person name="Gaur A."/>
            <person name="Gupta V."/>
            <person name="Kumar D."/>
            <person name="Ravi V."/>
            <person name="Vij S."/>
            <person name="Kapur A."/>
            <person name="Khurana P."/>
            <person name="Khurana P."/>
            <person name="Khurana J.P."/>
            <person name="Tyagi A.K."/>
            <person name="Gaikwad K."/>
            <person name="Singh A."/>
            <person name="Dalal V."/>
            <person name="Srivastava S."/>
            <person name="Dixit A."/>
            <person name="Pal A.K."/>
            <person name="Ghazi I.A."/>
            <person name="Yadav M."/>
            <person name="Pandit A."/>
            <person name="Bhargava A."/>
            <person name="Sureshbabu K."/>
            <person name="Batra K."/>
            <person name="Sharma T.R."/>
            <person name="Mohapatra T."/>
            <person name="Singh N.K."/>
            <person name="Messing J."/>
            <person name="Nelson A.B."/>
            <person name="Fuks G."/>
            <person name="Kavchok S."/>
            <person name="Keizer G."/>
            <person name="Linton E."/>
            <person name="Llaca V."/>
            <person name="Song R."/>
            <person name="Tanyolac B."/>
            <person name="Young S."/>
            <person name="Ho-Il K."/>
            <person name="Hahn J.H."/>
            <person name="Sangsakoo G."/>
            <person name="Vanavichit A."/>
            <person name="de Mattos Luiz.A.T."/>
            <person name="Zimmer P.D."/>
            <person name="Malone G."/>
            <person name="Dellagostin O."/>
            <person name="de Oliveira A.C."/>
            <person name="Bevan M."/>
            <person name="Bancroft I."/>
            <person name="Minx P."/>
            <person name="Cordum H."/>
            <person name="Wilson R."/>
            <person name="Cheng Z."/>
            <person name="Jin W."/>
            <person name="Jiang J."/>
            <person name="Leong S.A."/>
            <person name="Iwama H."/>
            <person name="Gojobori T."/>
            <person name="Itoh T."/>
            <person name="Niimura Y."/>
            <person name="Fujii Y."/>
            <person name="Habara T."/>
            <person name="Sakai H."/>
            <person name="Sato Y."/>
            <person name="Wilson G."/>
            <person name="Kumar K."/>
            <person name="McCouch S."/>
            <person name="Juretic N."/>
            <person name="Hoen D."/>
            <person name="Wright S."/>
            <person name="Bruskiewich R."/>
            <person name="Bureau T."/>
            <person name="Miyao A."/>
            <person name="Hirochika H."/>
            <person name="Nishikawa T."/>
            <person name="Kadowaki K."/>
            <person name="Sugiura M."/>
            <person name="Burr B."/>
            <person name="Sasaki T."/>
        </authorList>
    </citation>
    <scope>NUCLEOTIDE SEQUENCE [LARGE SCALE GENOMIC DNA]</scope>
    <source>
        <strain evidence="3">cv. Nipponbare</strain>
    </source>
</reference>
<dbReference type="Proteomes" id="UP000000763">
    <property type="component" value="Chromosome 8"/>
</dbReference>
<accession>Q6YTA4</accession>
<gene>
    <name evidence="2" type="ORF">B1127C04.27</name>
    <name evidence="1" type="ORF">OSJNBa0023I13.5</name>
</gene>
<dbReference type="EMBL" id="AP006064">
    <property type="protein sequence ID" value="BAC99921.1"/>
    <property type="molecule type" value="Genomic_DNA"/>
</dbReference>
<organism evidence="2 3">
    <name type="scientific">Oryza sativa subsp. japonica</name>
    <name type="common">Rice</name>
    <dbReference type="NCBI Taxonomy" id="39947"/>
    <lineage>
        <taxon>Eukaryota</taxon>
        <taxon>Viridiplantae</taxon>
        <taxon>Streptophyta</taxon>
        <taxon>Embryophyta</taxon>
        <taxon>Tracheophyta</taxon>
        <taxon>Spermatophyta</taxon>
        <taxon>Magnoliopsida</taxon>
        <taxon>Liliopsida</taxon>
        <taxon>Poales</taxon>
        <taxon>Poaceae</taxon>
        <taxon>BOP clade</taxon>
        <taxon>Oryzoideae</taxon>
        <taxon>Oryzeae</taxon>
        <taxon>Oryzinae</taxon>
        <taxon>Oryza</taxon>
        <taxon>Oryza sativa</taxon>
    </lineage>
</organism>
<evidence type="ECO:0000313" key="3">
    <source>
        <dbReference type="Proteomes" id="UP000000763"/>
    </source>
</evidence>
<proteinExistence type="predicted"/>
<evidence type="ECO:0000313" key="2">
    <source>
        <dbReference type="EMBL" id="BAC99953.1"/>
    </source>
</evidence>